<dbReference type="Proteomes" id="UP000319411">
    <property type="component" value="Chromosome"/>
</dbReference>
<gene>
    <name evidence="1" type="ORF">D8B20_11245</name>
</gene>
<keyword evidence="2" id="KW-1185">Reference proteome</keyword>
<dbReference type="EMBL" id="CP032702">
    <property type="protein sequence ID" value="QDY42431.1"/>
    <property type="molecule type" value="Genomic_DNA"/>
</dbReference>
<dbReference type="OrthoDB" id="6540817at2"/>
<protein>
    <submittedName>
        <fullName evidence="1">Uncharacterized protein</fullName>
    </submittedName>
</protein>
<proteinExistence type="predicted"/>
<dbReference type="RefSeq" id="WP_145888956.1">
    <property type="nucleotide sequence ID" value="NZ_CP032702.1"/>
</dbReference>
<reference evidence="1 2" key="1">
    <citation type="submission" date="2018-10" db="EMBL/GenBank/DDBJ databases">
        <title>Genome Sequencing of Pantoea dispersa DSM 32899.</title>
        <authorList>
            <person name="Nawrath M."/>
            <person name="Ottenheim C."/>
            <person name="Wilm A."/>
            <person name="Zimmermann W."/>
            <person name="Wu J.C."/>
        </authorList>
    </citation>
    <scope>NUCLEOTIDE SEQUENCE [LARGE SCALE GENOMIC DNA]</scope>
    <source>
        <strain evidence="1 2">DSM 32899</strain>
    </source>
</reference>
<accession>A0A518XDZ8</accession>
<evidence type="ECO:0000313" key="2">
    <source>
        <dbReference type="Proteomes" id="UP000319411"/>
    </source>
</evidence>
<dbReference type="AlphaFoldDB" id="A0A518XDZ8"/>
<sequence length="67" mass="7767">MLSKLFSLIPHGHRWHRIRISRKGALRPGSRAGLATHITARCQRCGARIEKIYYRDISDAQARRWLG</sequence>
<evidence type="ECO:0000313" key="1">
    <source>
        <dbReference type="EMBL" id="QDY42431.1"/>
    </source>
</evidence>
<name>A0A518XDZ8_9GAMM</name>
<organism evidence="1 2">
    <name type="scientific">Candidatus Pantoea soli</name>
    <dbReference type="NCBI Taxonomy" id="3098669"/>
    <lineage>
        <taxon>Bacteria</taxon>
        <taxon>Pseudomonadati</taxon>
        <taxon>Pseudomonadota</taxon>
        <taxon>Gammaproteobacteria</taxon>
        <taxon>Enterobacterales</taxon>
        <taxon>Erwiniaceae</taxon>
        <taxon>Pantoea</taxon>
    </lineage>
</organism>
<dbReference type="KEGG" id="pdis:D8B20_11245"/>